<evidence type="ECO:0000256" key="2">
    <source>
        <dbReference type="ARBA" id="ARBA00022475"/>
    </source>
</evidence>
<dbReference type="GO" id="GO:0015658">
    <property type="term" value="F:branched-chain amino acid transmembrane transporter activity"/>
    <property type="evidence" value="ECO:0007669"/>
    <property type="project" value="InterPro"/>
</dbReference>
<evidence type="ECO:0000256" key="4">
    <source>
        <dbReference type="ARBA" id="ARBA00022989"/>
    </source>
</evidence>
<evidence type="ECO:0000313" key="8">
    <source>
        <dbReference type="Proteomes" id="UP000669179"/>
    </source>
</evidence>
<feature type="transmembrane region" description="Helical" evidence="6">
    <location>
        <begin position="210"/>
        <end position="241"/>
    </location>
</feature>
<dbReference type="CDD" id="cd06581">
    <property type="entry name" value="TM_PBP1_LivM_like"/>
    <property type="match status" value="1"/>
</dbReference>
<feature type="transmembrane region" description="Helical" evidence="6">
    <location>
        <begin position="38"/>
        <end position="56"/>
    </location>
</feature>
<feature type="transmembrane region" description="Helical" evidence="6">
    <location>
        <begin position="91"/>
        <end position="113"/>
    </location>
</feature>
<evidence type="ECO:0000313" key="7">
    <source>
        <dbReference type="EMBL" id="MBO2452803.1"/>
    </source>
</evidence>
<comment type="subcellular location">
    <subcellularLocation>
        <location evidence="1">Cell membrane</location>
        <topology evidence="1">Multi-pass membrane protein</topology>
    </subcellularLocation>
</comment>
<proteinExistence type="predicted"/>
<comment type="caution">
    <text evidence="7">The sequence shown here is derived from an EMBL/GenBank/DDBJ whole genome shotgun (WGS) entry which is preliminary data.</text>
</comment>
<keyword evidence="8" id="KW-1185">Reference proteome</keyword>
<keyword evidence="5 6" id="KW-0472">Membrane</keyword>
<evidence type="ECO:0000256" key="1">
    <source>
        <dbReference type="ARBA" id="ARBA00004651"/>
    </source>
</evidence>
<evidence type="ECO:0000256" key="3">
    <source>
        <dbReference type="ARBA" id="ARBA00022692"/>
    </source>
</evidence>
<name>A0A939PII1_9ACTN</name>
<keyword evidence="3 6" id="KW-0812">Transmembrane</keyword>
<dbReference type="AlphaFoldDB" id="A0A939PII1"/>
<dbReference type="Pfam" id="PF02653">
    <property type="entry name" value="BPD_transp_2"/>
    <property type="match status" value="1"/>
</dbReference>
<accession>A0A939PII1</accession>
<dbReference type="EMBL" id="JAGEOJ010000017">
    <property type="protein sequence ID" value="MBO2452803.1"/>
    <property type="molecule type" value="Genomic_DNA"/>
</dbReference>
<evidence type="ECO:0000256" key="6">
    <source>
        <dbReference type="SAM" id="Phobius"/>
    </source>
</evidence>
<dbReference type="PANTHER" id="PTHR30482">
    <property type="entry name" value="HIGH-AFFINITY BRANCHED-CHAIN AMINO ACID TRANSPORT SYSTEM PERMEASE"/>
    <property type="match status" value="1"/>
</dbReference>
<gene>
    <name evidence="7" type="ORF">J4573_37325</name>
</gene>
<feature type="transmembrane region" description="Helical" evidence="6">
    <location>
        <begin position="171"/>
        <end position="190"/>
    </location>
</feature>
<keyword evidence="4 6" id="KW-1133">Transmembrane helix</keyword>
<feature type="transmembrane region" description="Helical" evidence="6">
    <location>
        <begin position="63"/>
        <end position="85"/>
    </location>
</feature>
<dbReference type="PANTHER" id="PTHR30482:SF17">
    <property type="entry name" value="ABC TRANSPORTER ATP-BINDING PROTEIN"/>
    <property type="match status" value="1"/>
</dbReference>
<organism evidence="7 8">
    <name type="scientific">Actinomadura barringtoniae</name>
    <dbReference type="NCBI Taxonomy" id="1427535"/>
    <lineage>
        <taxon>Bacteria</taxon>
        <taxon>Bacillati</taxon>
        <taxon>Actinomycetota</taxon>
        <taxon>Actinomycetes</taxon>
        <taxon>Streptosporangiales</taxon>
        <taxon>Thermomonosporaceae</taxon>
        <taxon>Actinomadura</taxon>
    </lineage>
</organism>
<keyword evidence="2" id="KW-1003">Cell membrane</keyword>
<sequence length="357" mass="37126">MTTRKAALGGAVLILLAVLPFIPVGVQGLLPGPFSTSGTLQLMALCLVFGALALTYDLLFGHAGLLSFGHALYFALGVYVCNIVITHGGLSLIPAVLLTLGVGVVVSLAVGALSLRVKGIAFAMVTLSFAQAASVLVLLDPGDYTGGEEGLGLDTAKIPQAFVGVANTRNLYWLSFGLLIVVYGLVRWTASSEPGRAAKALRENEQRATVLGIAAFPVRLLLFTVAGTLATLCGVAYLLVIGSSTQQISDAHFSLTVLVMVVLGGLGSRWGVVAGGVLYHFLDDRLTALATTSFVHDLPAPLRAPLSQPLFLLGVVFIVVVLFLPGGIAGAFGHRSHQAAAIESLAGRFRRGTRQPT</sequence>
<dbReference type="Proteomes" id="UP000669179">
    <property type="component" value="Unassembled WGS sequence"/>
</dbReference>
<feature type="transmembrane region" description="Helical" evidence="6">
    <location>
        <begin position="253"/>
        <end position="279"/>
    </location>
</feature>
<dbReference type="GO" id="GO:0005886">
    <property type="term" value="C:plasma membrane"/>
    <property type="evidence" value="ECO:0007669"/>
    <property type="project" value="UniProtKB-SubCell"/>
</dbReference>
<dbReference type="RefSeq" id="WP_208260813.1">
    <property type="nucleotide sequence ID" value="NZ_JAGEOJ010000017.1"/>
</dbReference>
<protein>
    <submittedName>
        <fullName evidence="7">Branched-chain amino acid ABC transporter permease</fullName>
    </submittedName>
</protein>
<dbReference type="InterPro" id="IPR001851">
    <property type="entry name" value="ABC_transp_permease"/>
</dbReference>
<evidence type="ECO:0000256" key="5">
    <source>
        <dbReference type="ARBA" id="ARBA00023136"/>
    </source>
</evidence>
<dbReference type="InterPro" id="IPR043428">
    <property type="entry name" value="LivM-like"/>
</dbReference>
<reference evidence="7" key="1">
    <citation type="submission" date="2021-03" db="EMBL/GenBank/DDBJ databases">
        <authorList>
            <person name="Kanchanasin P."/>
            <person name="Saeng-In P."/>
            <person name="Phongsopitanun W."/>
            <person name="Yuki M."/>
            <person name="Kudo T."/>
            <person name="Ohkuma M."/>
            <person name="Tanasupawat S."/>
        </authorList>
    </citation>
    <scope>NUCLEOTIDE SEQUENCE</scope>
    <source>
        <strain evidence="7">GKU 128</strain>
    </source>
</reference>
<feature type="transmembrane region" description="Helical" evidence="6">
    <location>
        <begin position="310"/>
        <end position="332"/>
    </location>
</feature>